<evidence type="ECO:0000313" key="11">
    <source>
        <dbReference type="EMBL" id="OPJ63990.1"/>
    </source>
</evidence>
<dbReference type="SMART" id="SM00304">
    <property type="entry name" value="HAMP"/>
    <property type="match status" value="1"/>
</dbReference>
<dbReference type="GO" id="GO:0000155">
    <property type="term" value="F:phosphorelay sensor kinase activity"/>
    <property type="evidence" value="ECO:0007669"/>
    <property type="project" value="InterPro"/>
</dbReference>
<dbReference type="CDD" id="cd06225">
    <property type="entry name" value="HAMP"/>
    <property type="match status" value="1"/>
</dbReference>
<dbReference type="STRING" id="1450648.CLORY_08620"/>
<keyword evidence="5 9" id="KW-0812">Transmembrane</keyword>
<keyword evidence="12" id="KW-1185">Reference proteome</keyword>
<accession>A0A1V4IVY3</accession>
<gene>
    <name evidence="11" type="primary">yehU_2</name>
    <name evidence="11" type="ORF">CLORY_08620</name>
</gene>
<dbReference type="InterPro" id="IPR010559">
    <property type="entry name" value="Sig_transdc_His_kin_internal"/>
</dbReference>
<dbReference type="SUPFAM" id="SSF55874">
    <property type="entry name" value="ATPase domain of HSP90 chaperone/DNA topoisomerase II/histidine kinase"/>
    <property type="match status" value="1"/>
</dbReference>
<dbReference type="Proteomes" id="UP000190080">
    <property type="component" value="Unassembled WGS sequence"/>
</dbReference>
<dbReference type="AlphaFoldDB" id="A0A1V4IVY3"/>
<dbReference type="SUPFAM" id="SSF158472">
    <property type="entry name" value="HAMP domain-like"/>
    <property type="match status" value="1"/>
</dbReference>
<evidence type="ECO:0000256" key="4">
    <source>
        <dbReference type="ARBA" id="ARBA00022679"/>
    </source>
</evidence>
<evidence type="ECO:0000256" key="7">
    <source>
        <dbReference type="ARBA" id="ARBA00022989"/>
    </source>
</evidence>
<dbReference type="InterPro" id="IPR050640">
    <property type="entry name" value="Bact_2-comp_sensor_kinase"/>
</dbReference>
<comment type="subcellular location">
    <subcellularLocation>
        <location evidence="1">Cell membrane</location>
        <topology evidence="1">Multi-pass membrane protein</topology>
    </subcellularLocation>
</comment>
<keyword evidence="3" id="KW-0597">Phosphoprotein</keyword>
<evidence type="ECO:0000313" key="12">
    <source>
        <dbReference type="Proteomes" id="UP000190080"/>
    </source>
</evidence>
<dbReference type="Gene3D" id="3.30.565.10">
    <property type="entry name" value="Histidine kinase-like ATPase, C-terminal domain"/>
    <property type="match status" value="1"/>
</dbReference>
<name>A0A1V4IVY3_9CLOT</name>
<comment type="caution">
    <text evidence="11">The sequence shown here is derived from an EMBL/GenBank/DDBJ whole genome shotgun (WGS) entry which is preliminary data.</text>
</comment>
<dbReference type="Pfam" id="PF00672">
    <property type="entry name" value="HAMP"/>
    <property type="match status" value="1"/>
</dbReference>
<evidence type="ECO:0000256" key="1">
    <source>
        <dbReference type="ARBA" id="ARBA00004651"/>
    </source>
</evidence>
<dbReference type="Gene3D" id="3.30.450.20">
    <property type="entry name" value="PAS domain"/>
    <property type="match status" value="1"/>
</dbReference>
<dbReference type="GO" id="GO:0005886">
    <property type="term" value="C:plasma membrane"/>
    <property type="evidence" value="ECO:0007669"/>
    <property type="project" value="UniProtKB-SubCell"/>
</dbReference>
<dbReference type="EMBL" id="MZGV01000006">
    <property type="protein sequence ID" value="OPJ63990.1"/>
    <property type="molecule type" value="Genomic_DNA"/>
</dbReference>
<sequence>MFKQIRNYILNLSIRKKFFLGYIFASILPIFFITMYSYNITKRNLIEQNSVNMQNSLTQINSNIERKLETYSKSSSLIYLNDTLKNYLTEDYTKNSVEDAYYYINSYFGNILILNPDISLVTVYTDNYTLSSDSYYIKHIDNSIKSEKWYDKVQTSTGNVIYGTTYKNSNGNYVFTLTRYLNSGRIGYPYGILVMTINESQLYSLIDKSAKNSYKYIVDENGSIISCRDKSNITKNIYKILNIDKSTLSNIGTKDINYKGKKMLVVCKSLENGWKTISMVSYSSFLDNAIKSASFIFIIFLFSVLLAVVLTYVISAIVTKRINVMVKQVKKVQDGNFNVEFKNMGNDEIGNLSSAFCNMSKKLKFLIEEVYEKELLKKQADMNVLQEQINPHFLYNALASISSLALKNNDKKVNQMTSLLGKFYRLSLNKGKNMFHVSDEIELTQYYIEIQKIRFQNLLNITFELDETLAEYKVPKLILQPFIENSINHGIFDDEKGINIIIKLYGQDGKIVFEVVDDGIGMDNNKLESILNQMSSLTEGFGIKNVNNRIKLYFGDEYGVQIFSKLNEGTQVKIILPMQQC</sequence>
<keyword evidence="4 11" id="KW-0808">Transferase</keyword>
<dbReference type="PROSITE" id="PS50885">
    <property type="entry name" value="HAMP"/>
    <property type="match status" value="1"/>
</dbReference>
<dbReference type="InterPro" id="IPR003660">
    <property type="entry name" value="HAMP_dom"/>
</dbReference>
<dbReference type="InterPro" id="IPR003594">
    <property type="entry name" value="HATPase_dom"/>
</dbReference>
<feature type="domain" description="HAMP" evidence="10">
    <location>
        <begin position="316"/>
        <end position="368"/>
    </location>
</feature>
<evidence type="ECO:0000259" key="10">
    <source>
        <dbReference type="PROSITE" id="PS50885"/>
    </source>
</evidence>
<dbReference type="Pfam" id="PF06580">
    <property type="entry name" value="His_kinase"/>
    <property type="match status" value="1"/>
</dbReference>
<dbReference type="PANTHER" id="PTHR34220:SF7">
    <property type="entry name" value="SENSOR HISTIDINE KINASE YPDA"/>
    <property type="match status" value="1"/>
</dbReference>
<keyword evidence="2" id="KW-1003">Cell membrane</keyword>
<feature type="transmembrane region" description="Helical" evidence="9">
    <location>
        <begin position="295"/>
        <end position="318"/>
    </location>
</feature>
<dbReference type="EC" id="2.7.13.3" evidence="11"/>
<dbReference type="RefSeq" id="WP_169911524.1">
    <property type="nucleotide sequence ID" value="NZ_MZGV01000006.1"/>
</dbReference>
<dbReference type="Gene3D" id="1.10.8.500">
    <property type="entry name" value="HAMP domain in histidine kinase"/>
    <property type="match status" value="1"/>
</dbReference>
<evidence type="ECO:0000256" key="6">
    <source>
        <dbReference type="ARBA" id="ARBA00022777"/>
    </source>
</evidence>
<dbReference type="Pfam" id="PF02743">
    <property type="entry name" value="dCache_1"/>
    <property type="match status" value="1"/>
</dbReference>
<dbReference type="PANTHER" id="PTHR34220">
    <property type="entry name" value="SENSOR HISTIDINE KINASE YPDA"/>
    <property type="match status" value="1"/>
</dbReference>
<protein>
    <submittedName>
        <fullName evidence="11">Sensor histidine kinase YehU</fullName>
        <ecNumber evidence="11">2.7.13.3</ecNumber>
    </submittedName>
</protein>
<evidence type="ECO:0000256" key="5">
    <source>
        <dbReference type="ARBA" id="ARBA00022692"/>
    </source>
</evidence>
<proteinExistence type="predicted"/>
<evidence type="ECO:0000256" key="3">
    <source>
        <dbReference type="ARBA" id="ARBA00022553"/>
    </source>
</evidence>
<dbReference type="Pfam" id="PF02518">
    <property type="entry name" value="HATPase_c"/>
    <property type="match status" value="1"/>
</dbReference>
<evidence type="ECO:0000256" key="9">
    <source>
        <dbReference type="SAM" id="Phobius"/>
    </source>
</evidence>
<keyword evidence="6 11" id="KW-0418">Kinase</keyword>
<dbReference type="InterPro" id="IPR036890">
    <property type="entry name" value="HATPase_C_sf"/>
</dbReference>
<dbReference type="InterPro" id="IPR033479">
    <property type="entry name" value="dCache_1"/>
</dbReference>
<evidence type="ECO:0000256" key="2">
    <source>
        <dbReference type="ARBA" id="ARBA00022475"/>
    </source>
</evidence>
<keyword evidence="7 9" id="KW-1133">Transmembrane helix</keyword>
<organism evidence="11 12">
    <name type="scientific">Clostridium oryzae</name>
    <dbReference type="NCBI Taxonomy" id="1450648"/>
    <lineage>
        <taxon>Bacteria</taxon>
        <taxon>Bacillati</taxon>
        <taxon>Bacillota</taxon>
        <taxon>Clostridia</taxon>
        <taxon>Eubacteriales</taxon>
        <taxon>Clostridiaceae</taxon>
        <taxon>Clostridium</taxon>
    </lineage>
</organism>
<reference evidence="11 12" key="1">
    <citation type="submission" date="2017-03" db="EMBL/GenBank/DDBJ databases">
        <title>Genome sequence of Clostridium oryzae DSM 28571.</title>
        <authorList>
            <person name="Poehlein A."/>
            <person name="Daniel R."/>
        </authorList>
    </citation>
    <scope>NUCLEOTIDE SEQUENCE [LARGE SCALE GENOMIC DNA]</scope>
    <source>
        <strain evidence="11 12">DSM 28571</strain>
    </source>
</reference>
<feature type="transmembrane region" description="Helical" evidence="9">
    <location>
        <begin position="20"/>
        <end position="38"/>
    </location>
</feature>
<evidence type="ECO:0000256" key="8">
    <source>
        <dbReference type="ARBA" id="ARBA00023136"/>
    </source>
</evidence>
<keyword evidence="8 9" id="KW-0472">Membrane</keyword>